<evidence type="ECO:0000313" key="6">
    <source>
        <dbReference type="EMBL" id="KAB2764462.1"/>
    </source>
</evidence>
<evidence type="ECO:0000256" key="3">
    <source>
        <dbReference type="ARBA" id="ARBA00023163"/>
    </source>
</evidence>
<proteinExistence type="predicted"/>
<dbReference type="GO" id="GO:0003677">
    <property type="term" value="F:DNA binding"/>
    <property type="evidence" value="ECO:0007669"/>
    <property type="project" value="UniProtKB-KW"/>
</dbReference>
<dbReference type="PANTHER" id="PTHR30136">
    <property type="entry name" value="HELIX-TURN-HELIX TRANSCRIPTIONAL REGULATOR, ICLR FAMILY"/>
    <property type="match status" value="1"/>
</dbReference>
<comment type="caution">
    <text evidence="6">The sequence shown here is derived from an EMBL/GenBank/DDBJ whole genome shotgun (WGS) entry which is preliminary data.</text>
</comment>
<dbReference type="InterPro" id="IPR014757">
    <property type="entry name" value="Tscrpt_reg_IclR_C"/>
</dbReference>
<dbReference type="PROSITE" id="PS51077">
    <property type="entry name" value="HTH_ICLR"/>
    <property type="match status" value="1"/>
</dbReference>
<keyword evidence="1" id="KW-0805">Transcription regulation</keyword>
<evidence type="ECO:0000313" key="7">
    <source>
        <dbReference type="Proteomes" id="UP000481876"/>
    </source>
</evidence>
<dbReference type="PROSITE" id="PS51078">
    <property type="entry name" value="ICLR_ED"/>
    <property type="match status" value="1"/>
</dbReference>
<evidence type="ECO:0000256" key="1">
    <source>
        <dbReference type="ARBA" id="ARBA00023015"/>
    </source>
</evidence>
<keyword evidence="3" id="KW-0804">Transcription</keyword>
<evidence type="ECO:0000259" key="5">
    <source>
        <dbReference type="PROSITE" id="PS51078"/>
    </source>
</evidence>
<dbReference type="Proteomes" id="UP000481876">
    <property type="component" value="Unassembled WGS sequence"/>
</dbReference>
<dbReference type="Pfam" id="PF01614">
    <property type="entry name" value="IclR_C"/>
    <property type="match status" value="1"/>
</dbReference>
<dbReference type="SUPFAM" id="SSF55781">
    <property type="entry name" value="GAF domain-like"/>
    <property type="match status" value="1"/>
</dbReference>
<evidence type="ECO:0000256" key="2">
    <source>
        <dbReference type="ARBA" id="ARBA00023125"/>
    </source>
</evidence>
<dbReference type="InterPro" id="IPR036390">
    <property type="entry name" value="WH_DNA-bd_sf"/>
</dbReference>
<dbReference type="InterPro" id="IPR036388">
    <property type="entry name" value="WH-like_DNA-bd_sf"/>
</dbReference>
<dbReference type="PANTHER" id="PTHR30136:SF24">
    <property type="entry name" value="HTH-TYPE TRANSCRIPTIONAL REPRESSOR ALLR"/>
    <property type="match status" value="1"/>
</dbReference>
<feature type="domain" description="IclR-ED" evidence="5">
    <location>
        <begin position="63"/>
        <end position="248"/>
    </location>
</feature>
<dbReference type="Gene3D" id="1.10.10.10">
    <property type="entry name" value="Winged helix-like DNA-binding domain superfamily/Winged helix DNA-binding domain"/>
    <property type="match status" value="1"/>
</dbReference>
<dbReference type="SMART" id="SM00346">
    <property type="entry name" value="HTH_ICLR"/>
    <property type="match status" value="1"/>
</dbReference>
<dbReference type="SUPFAM" id="SSF46785">
    <property type="entry name" value="Winged helix' DNA-binding domain"/>
    <property type="match status" value="1"/>
</dbReference>
<dbReference type="RefSeq" id="WP_151616490.1">
    <property type="nucleotide sequence ID" value="NZ_WBWS01000022.1"/>
</dbReference>
<dbReference type="GO" id="GO:0045892">
    <property type="term" value="P:negative regulation of DNA-templated transcription"/>
    <property type="evidence" value="ECO:0007669"/>
    <property type="project" value="TreeGrafter"/>
</dbReference>
<dbReference type="GO" id="GO:0003700">
    <property type="term" value="F:DNA-binding transcription factor activity"/>
    <property type="evidence" value="ECO:0007669"/>
    <property type="project" value="TreeGrafter"/>
</dbReference>
<protein>
    <submittedName>
        <fullName evidence="6">Helix-turn-helix domain-containing protein</fullName>
    </submittedName>
</protein>
<sequence length="256" mass="27906">MNAIDKLFAVFGLFSDEKPEWTVEAAAEQLGLPASTTYRFFKSLSDEGLIVAYLAGRYVLGPAIIQLDRQLRIQDPLIKAALVTMKELAEGTVDGTFLLCRLYRNQVICVHQETKGFSALTSSYERGRLMPLHRGAASKIILAQMPARTVRSYHNANGADMADVNLGGDWDAVKQTLRSIRRSGWCMTHAELDPGAIGIAAPLFLADDIVVGSLGFVCMEKDIDGNAVAAIRKNIVKAAHIVTSRLRDGISSNQTP</sequence>
<keyword evidence="2" id="KW-0238">DNA-binding</keyword>
<name>A0A6I0D808_BRUAN</name>
<dbReference type="EMBL" id="WBWS01000022">
    <property type="protein sequence ID" value="KAB2764462.1"/>
    <property type="molecule type" value="Genomic_DNA"/>
</dbReference>
<reference evidence="6 7" key="1">
    <citation type="submission" date="2019-09" db="EMBL/GenBank/DDBJ databases">
        <title>Taxonomic organization of the family Brucellaceae based on a phylogenomic approach.</title>
        <authorList>
            <person name="Leclercq S."/>
            <person name="Cloeckaert A."/>
            <person name="Zygmunt M.S."/>
        </authorList>
    </citation>
    <scope>NUCLEOTIDE SEQUENCE [LARGE SCALE GENOMIC DNA]</scope>
    <source>
        <strain evidence="6 7">LMG 3313</strain>
    </source>
</reference>
<organism evidence="6 7">
    <name type="scientific">Brucella anthropi</name>
    <name type="common">Ochrobactrum anthropi</name>
    <dbReference type="NCBI Taxonomy" id="529"/>
    <lineage>
        <taxon>Bacteria</taxon>
        <taxon>Pseudomonadati</taxon>
        <taxon>Pseudomonadota</taxon>
        <taxon>Alphaproteobacteria</taxon>
        <taxon>Hyphomicrobiales</taxon>
        <taxon>Brucellaceae</taxon>
        <taxon>Brucella/Ochrobactrum group</taxon>
        <taxon>Brucella</taxon>
    </lineage>
</organism>
<dbReference type="InterPro" id="IPR029016">
    <property type="entry name" value="GAF-like_dom_sf"/>
</dbReference>
<gene>
    <name evidence="6" type="ORF">F9L04_19270</name>
</gene>
<accession>A0A6I0D808</accession>
<evidence type="ECO:0000259" key="4">
    <source>
        <dbReference type="PROSITE" id="PS51077"/>
    </source>
</evidence>
<dbReference type="Gene3D" id="3.30.450.40">
    <property type="match status" value="1"/>
</dbReference>
<dbReference type="Pfam" id="PF09339">
    <property type="entry name" value="HTH_IclR"/>
    <property type="match status" value="1"/>
</dbReference>
<feature type="domain" description="HTH iclR-type" evidence="4">
    <location>
        <begin position="1"/>
        <end position="62"/>
    </location>
</feature>
<dbReference type="InterPro" id="IPR050707">
    <property type="entry name" value="HTH_MetabolicPath_Reg"/>
</dbReference>
<dbReference type="InterPro" id="IPR005471">
    <property type="entry name" value="Tscrpt_reg_IclR_N"/>
</dbReference>
<dbReference type="AlphaFoldDB" id="A0A6I0D808"/>